<evidence type="ECO:0000259" key="2">
    <source>
        <dbReference type="Pfam" id="PF00174"/>
    </source>
</evidence>
<dbReference type="Gene3D" id="3.90.420.10">
    <property type="entry name" value="Oxidoreductase, molybdopterin-binding domain"/>
    <property type="match status" value="1"/>
</dbReference>
<dbReference type="EMBL" id="BAAAYG010000018">
    <property type="protein sequence ID" value="GAA3288426.1"/>
    <property type="molecule type" value="Genomic_DNA"/>
</dbReference>
<feature type="transmembrane region" description="Helical" evidence="1">
    <location>
        <begin position="67"/>
        <end position="86"/>
    </location>
</feature>
<protein>
    <submittedName>
        <fullName evidence="3">Molybdopterin-dependent oxidoreductase</fullName>
    </submittedName>
</protein>
<dbReference type="SUPFAM" id="SSF56524">
    <property type="entry name" value="Oxidoreductase molybdopterin-binding domain"/>
    <property type="match status" value="1"/>
</dbReference>
<sequence>MRGGALRHAVAGVLATVVFLGVADAAARFFAPAAAPLVALGSTVIEVTPPAVQDFAISTFGSANKTVLLIGMIVGGLLLAVVIGVVARRRLGLAAAVFTVVGAALATLVLRRPETDPVDVIPTFVGLAIGLTTLVLLSRRAGSGVVVEDDGEEGQPAPSRTARRAFLGLAGAATVIGAASLAFGRSVSIVGREIGGRAVRMVLPTPAVRAAAIPGGAAVDVDGVVPFLTPADDFYRIDTALVVPELLPEEWTLRITGMVEEEVEIDMAELLDLPMEERHITLACVSNPVGGELVGTATWLGHPVRRILERARPLPEADMVLSRSVDGFTASTPLKALTDDRGSLLAVGMNGEPLPREHGFPARLVVPGLYGFVSATKWVVELQVTRFDRETAYWTDRGWDAKAPILAASRIEVPDPLEEVPAGAVVVAGTAWAQQVGVARVEVRLDDGDWQEVELAEEVSIDTWRQWRHTFDDVAPGQHAVTVRAIDRAGTVQTAERTDPIPNAATGHHRITFTVADR</sequence>
<feature type="domain" description="Oxidoreductase molybdopterin-binding" evidence="2">
    <location>
        <begin position="242"/>
        <end position="391"/>
    </location>
</feature>
<keyword evidence="4" id="KW-1185">Reference proteome</keyword>
<gene>
    <name evidence="3" type="ORF">GCM10020260_26940</name>
</gene>
<dbReference type="InterPro" id="IPR036374">
    <property type="entry name" value="OxRdtase_Mopterin-bd_sf"/>
</dbReference>
<dbReference type="PRINTS" id="PR00407">
    <property type="entry name" value="EUMOPTERIN"/>
</dbReference>
<evidence type="ECO:0000256" key="1">
    <source>
        <dbReference type="SAM" id="Phobius"/>
    </source>
</evidence>
<name>A0ABP6RJ28_9MICC</name>
<evidence type="ECO:0000313" key="4">
    <source>
        <dbReference type="Proteomes" id="UP001501736"/>
    </source>
</evidence>
<dbReference type="PANTHER" id="PTHR19372">
    <property type="entry name" value="SULFITE REDUCTASE"/>
    <property type="match status" value="1"/>
</dbReference>
<feature type="transmembrane region" description="Helical" evidence="1">
    <location>
        <begin position="91"/>
        <end position="108"/>
    </location>
</feature>
<organism evidence="3 4">
    <name type="scientific">Nesterenkonia halobia</name>
    <dbReference type="NCBI Taxonomy" id="37922"/>
    <lineage>
        <taxon>Bacteria</taxon>
        <taxon>Bacillati</taxon>
        <taxon>Actinomycetota</taxon>
        <taxon>Actinomycetes</taxon>
        <taxon>Micrococcales</taxon>
        <taxon>Micrococcaceae</taxon>
        <taxon>Nesterenkonia</taxon>
    </lineage>
</organism>
<proteinExistence type="predicted"/>
<dbReference type="Proteomes" id="UP001501736">
    <property type="component" value="Unassembled WGS sequence"/>
</dbReference>
<keyword evidence="1" id="KW-0812">Transmembrane</keyword>
<dbReference type="InterPro" id="IPR014756">
    <property type="entry name" value="Ig_E-set"/>
</dbReference>
<comment type="caution">
    <text evidence="3">The sequence shown here is derived from an EMBL/GenBank/DDBJ whole genome shotgun (WGS) entry which is preliminary data.</text>
</comment>
<keyword evidence="1" id="KW-1133">Transmembrane helix</keyword>
<dbReference type="SUPFAM" id="SSF81296">
    <property type="entry name" value="E set domains"/>
    <property type="match status" value="1"/>
</dbReference>
<dbReference type="PANTHER" id="PTHR19372:SF7">
    <property type="entry name" value="SULFITE OXIDASE, MITOCHONDRIAL"/>
    <property type="match status" value="1"/>
</dbReference>
<dbReference type="Pfam" id="PF00174">
    <property type="entry name" value="Oxidored_molyb"/>
    <property type="match status" value="1"/>
</dbReference>
<dbReference type="InterPro" id="IPR000572">
    <property type="entry name" value="OxRdtase_Mopterin-bd_dom"/>
</dbReference>
<feature type="transmembrane region" description="Helical" evidence="1">
    <location>
        <begin position="120"/>
        <end position="137"/>
    </location>
</feature>
<reference evidence="4" key="1">
    <citation type="journal article" date="2019" name="Int. J. Syst. Evol. Microbiol.">
        <title>The Global Catalogue of Microorganisms (GCM) 10K type strain sequencing project: providing services to taxonomists for standard genome sequencing and annotation.</title>
        <authorList>
            <consortium name="The Broad Institute Genomics Platform"/>
            <consortium name="The Broad Institute Genome Sequencing Center for Infectious Disease"/>
            <person name="Wu L."/>
            <person name="Ma J."/>
        </authorList>
    </citation>
    <scope>NUCLEOTIDE SEQUENCE [LARGE SCALE GENOMIC DNA]</scope>
    <source>
        <strain evidence="4">JCM 11483</strain>
    </source>
</reference>
<feature type="transmembrane region" description="Helical" evidence="1">
    <location>
        <begin position="165"/>
        <end position="184"/>
    </location>
</feature>
<evidence type="ECO:0000313" key="3">
    <source>
        <dbReference type="EMBL" id="GAA3288426.1"/>
    </source>
</evidence>
<dbReference type="InterPro" id="IPR008335">
    <property type="entry name" value="Mopterin_OxRdtase_euk"/>
</dbReference>
<accession>A0ABP6RJ28</accession>
<dbReference type="Gene3D" id="2.60.40.650">
    <property type="match status" value="1"/>
</dbReference>
<keyword evidence="1" id="KW-0472">Membrane</keyword>